<evidence type="ECO:0000256" key="1">
    <source>
        <dbReference type="ARBA" id="ARBA00022603"/>
    </source>
</evidence>
<accession>A0A7W9HKS2</accession>
<sequence>MNGTTLLDGGVATELQRGGLVVRPPWWTTKTLITEANRTRLRDVHRRYLEAGAEVVTAATFRCNLRALRRMGLDAAGLAWMVHAAVGVAQSARREADRPDALVAASVAPVEDAYRPDLVPPDDELREEHRWLATELSRAGVDLVLIETVNTVREARVALAAARDAGLRAWVSFVCGDDAQLLSGESLGEAARAVEDGGAEAVLVNCTSLDRTERCLEVLRATCSGAIGAYPNLERRPAGHDEPPPTAVAPAEFAETLARWHDEHGARVLGGCCGSTPDHIAALRTALGLAGAHAS</sequence>
<organism evidence="6 7">
    <name type="scientific">Saccharothrix ecbatanensis</name>
    <dbReference type="NCBI Taxonomy" id="1105145"/>
    <lineage>
        <taxon>Bacteria</taxon>
        <taxon>Bacillati</taxon>
        <taxon>Actinomycetota</taxon>
        <taxon>Actinomycetes</taxon>
        <taxon>Pseudonocardiales</taxon>
        <taxon>Pseudonocardiaceae</taxon>
        <taxon>Saccharothrix</taxon>
    </lineage>
</organism>
<dbReference type="Gene3D" id="3.20.20.330">
    <property type="entry name" value="Homocysteine-binding-like domain"/>
    <property type="match status" value="1"/>
</dbReference>
<keyword evidence="7" id="KW-1185">Reference proteome</keyword>
<dbReference type="PANTHER" id="PTHR11103">
    <property type="entry name" value="SLR1189 PROTEIN"/>
    <property type="match status" value="1"/>
</dbReference>
<evidence type="ECO:0000256" key="2">
    <source>
        <dbReference type="ARBA" id="ARBA00022679"/>
    </source>
</evidence>
<dbReference type="RefSeq" id="WP_184921494.1">
    <property type="nucleotide sequence ID" value="NZ_JACHMO010000001.1"/>
</dbReference>
<evidence type="ECO:0000313" key="6">
    <source>
        <dbReference type="EMBL" id="MBB5803911.1"/>
    </source>
</evidence>
<dbReference type="InterPro" id="IPR017226">
    <property type="entry name" value="BHMT-like"/>
</dbReference>
<dbReference type="InterPro" id="IPR036589">
    <property type="entry name" value="HCY_dom_sf"/>
</dbReference>
<keyword evidence="2 4" id="KW-0808">Transferase</keyword>
<dbReference type="GO" id="GO:0032259">
    <property type="term" value="P:methylation"/>
    <property type="evidence" value="ECO:0007669"/>
    <property type="project" value="UniProtKB-KW"/>
</dbReference>
<dbReference type="PANTHER" id="PTHR11103:SF18">
    <property type="entry name" value="SLR1189 PROTEIN"/>
    <property type="match status" value="1"/>
</dbReference>
<reference evidence="6 7" key="1">
    <citation type="submission" date="2020-08" db="EMBL/GenBank/DDBJ databases">
        <title>Sequencing the genomes of 1000 actinobacteria strains.</title>
        <authorList>
            <person name="Klenk H.-P."/>
        </authorList>
    </citation>
    <scope>NUCLEOTIDE SEQUENCE [LARGE SCALE GENOMIC DNA]</scope>
    <source>
        <strain evidence="6 7">DSM 45486</strain>
    </source>
</reference>
<dbReference type="EMBL" id="JACHMO010000001">
    <property type="protein sequence ID" value="MBB5803911.1"/>
    <property type="molecule type" value="Genomic_DNA"/>
</dbReference>
<proteinExistence type="predicted"/>
<evidence type="ECO:0000259" key="5">
    <source>
        <dbReference type="PROSITE" id="PS50970"/>
    </source>
</evidence>
<name>A0A7W9HKS2_9PSEU</name>
<dbReference type="Proteomes" id="UP000552097">
    <property type="component" value="Unassembled WGS sequence"/>
</dbReference>
<gene>
    <name evidence="6" type="ORF">F4560_003679</name>
</gene>
<keyword evidence="3 4" id="KW-0862">Zinc</keyword>
<evidence type="ECO:0000256" key="3">
    <source>
        <dbReference type="PIRSR" id="PIRSR037505-2"/>
    </source>
</evidence>
<dbReference type="InterPro" id="IPR003726">
    <property type="entry name" value="HCY_dom"/>
</dbReference>
<dbReference type="GO" id="GO:0009086">
    <property type="term" value="P:methionine biosynthetic process"/>
    <property type="evidence" value="ECO:0007669"/>
    <property type="project" value="InterPro"/>
</dbReference>
<feature type="binding site" evidence="3 4">
    <location>
        <position position="206"/>
    </location>
    <ligand>
        <name>Zn(2+)</name>
        <dbReference type="ChEBI" id="CHEBI:29105"/>
    </ligand>
</feature>
<comment type="cofactor">
    <cofactor evidence="3">
        <name>Zn(2+)</name>
        <dbReference type="ChEBI" id="CHEBI:29105"/>
    </cofactor>
    <text evidence="3">Binds 1 zinc ion per subunit.</text>
</comment>
<evidence type="ECO:0000313" key="7">
    <source>
        <dbReference type="Proteomes" id="UP000552097"/>
    </source>
</evidence>
<keyword evidence="3 4" id="KW-0479">Metal-binding</keyword>
<dbReference type="SUPFAM" id="SSF82282">
    <property type="entry name" value="Homocysteine S-methyltransferase"/>
    <property type="match status" value="1"/>
</dbReference>
<evidence type="ECO:0000256" key="4">
    <source>
        <dbReference type="PROSITE-ProRule" id="PRU00333"/>
    </source>
</evidence>
<comment type="caution">
    <text evidence="6">The sequence shown here is derived from an EMBL/GenBank/DDBJ whole genome shotgun (WGS) entry which is preliminary data.</text>
</comment>
<keyword evidence="1 4" id="KW-0489">Methyltransferase</keyword>
<dbReference type="AlphaFoldDB" id="A0A7W9HKS2"/>
<feature type="binding site" evidence="3 4">
    <location>
        <position position="272"/>
    </location>
    <ligand>
        <name>Zn(2+)</name>
        <dbReference type="ChEBI" id="CHEBI:29105"/>
    </ligand>
</feature>
<feature type="binding site" evidence="3 4">
    <location>
        <position position="273"/>
    </location>
    <ligand>
        <name>Zn(2+)</name>
        <dbReference type="ChEBI" id="CHEBI:29105"/>
    </ligand>
</feature>
<dbReference type="Pfam" id="PF02574">
    <property type="entry name" value="S-methyl_trans"/>
    <property type="match status" value="1"/>
</dbReference>
<dbReference type="GO" id="GO:0008168">
    <property type="term" value="F:methyltransferase activity"/>
    <property type="evidence" value="ECO:0007669"/>
    <property type="project" value="UniProtKB-UniRule"/>
</dbReference>
<protein>
    <submittedName>
        <fullName evidence="6">S-methylmethionine-dependent homocysteine/selenocysteine methylase</fullName>
    </submittedName>
</protein>
<dbReference type="PIRSF" id="PIRSF037505">
    <property type="entry name" value="Betaine_HMT"/>
    <property type="match status" value="1"/>
</dbReference>
<feature type="domain" description="Hcy-binding" evidence="5">
    <location>
        <begin position="1"/>
        <end position="287"/>
    </location>
</feature>
<dbReference type="GO" id="GO:0008270">
    <property type="term" value="F:zinc ion binding"/>
    <property type="evidence" value="ECO:0007669"/>
    <property type="project" value="InterPro"/>
</dbReference>
<dbReference type="PROSITE" id="PS50970">
    <property type="entry name" value="HCY"/>
    <property type="match status" value="1"/>
</dbReference>